<reference evidence="1" key="1">
    <citation type="submission" date="2016-04" db="EMBL/GenBank/DDBJ databases">
        <authorList>
            <person name="Evans L.H."/>
            <person name="Alamgir A."/>
            <person name="Owens N."/>
            <person name="Weber N.D."/>
            <person name="Virtaneva K."/>
            <person name="Barbian K."/>
            <person name="Babar A."/>
            <person name="Rosenke K."/>
        </authorList>
    </citation>
    <scope>NUCLEOTIDE SEQUENCE [LARGE SCALE GENOMIC DNA]</scope>
    <source>
        <strain evidence="1">CBS 101.48</strain>
    </source>
</reference>
<evidence type="ECO:0000313" key="2">
    <source>
        <dbReference type="Proteomes" id="UP000078561"/>
    </source>
</evidence>
<proteinExistence type="predicted"/>
<organism evidence="1">
    <name type="scientific">Absidia glauca</name>
    <name type="common">Pin mould</name>
    <dbReference type="NCBI Taxonomy" id="4829"/>
    <lineage>
        <taxon>Eukaryota</taxon>
        <taxon>Fungi</taxon>
        <taxon>Fungi incertae sedis</taxon>
        <taxon>Mucoromycota</taxon>
        <taxon>Mucoromycotina</taxon>
        <taxon>Mucoromycetes</taxon>
        <taxon>Mucorales</taxon>
        <taxon>Cunninghamellaceae</taxon>
        <taxon>Absidia</taxon>
    </lineage>
</organism>
<name>A0A168RDQ5_ABSGL</name>
<dbReference type="AlphaFoldDB" id="A0A168RDQ5"/>
<keyword evidence="2" id="KW-1185">Reference proteome</keyword>
<evidence type="ECO:0000313" key="1">
    <source>
        <dbReference type="EMBL" id="SAM06581.1"/>
    </source>
</evidence>
<dbReference type="EMBL" id="LT554620">
    <property type="protein sequence ID" value="SAM06581.1"/>
    <property type="molecule type" value="Genomic_DNA"/>
</dbReference>
<dbReference type="OrthoDB" id="2286358at2759"/>
<sequence>MAQQKDFTWGFMLENTLFMEFDIANHSIIENAYQQKKLKHASHHIVIHDSHLPSEAKIYFGVAQIHLRMPGTRYYVKRNHLYQSAQQKRIPPVPSQSVSLTYPLSASSSAAAMYEPIVPSSSTLMPFTPPFVASSSLDYATSASFSTPTHDAFTSLCNLSWLDSLYATSTTTSMQALLIPWSTTPPPVSSTMINHHIQ</sequence>
<dbReference type="InParanoid" id="A0A168RDQ5"/>
<dbReference type="Proteomes" id="UP000078561">
    <property type="component" value="Unassembled WGS sequence"/>
</dbReference>
<accession>A0A168RDQ5</accession>
<gene>
    <name evidence="1" type="primary">ABSGL_12439.1 scaffold 12859</name>
</gene>
<protein>
    <submittedName>
        <fullName evidence="1">Uncharacterized protein</fullName>
    </submittedName>
</protein>